<dbReference type="GO" id="GO:0052689">
    <property type="term" value="F:carboxylic ester hydrolase activity"/>
    <property type="evidence" value="ECO:0007669"/>
    <property type="project" value="UniProtKB-ARBA"/>
</dbReference>
<gene>
    <name evidence="3" type="ORF">FR932_03785</name>
</gene>
<keyword evidence="4" id="KW-1185">Reference proteome</keyword>
<keyword evidence="2" id="KW-0732">Signal</keyword>
<dbReference type="Proteomes" id="UP000327424">
    <property type="component" value="Chromosome"/>
</dbReference>
<evidence type="ECO:0000313" key="4">
    <source>
        <dbReference type="Proteomes" id="UP000327424"/>
    </source>
</evidence>
<reference evidence="3 4" key="1">
    <citation type="submission" date="2019-09" db="EMBL/GenBank/DDBJ databases">
        <title>Hybrid Assembly of the complete Genome of the Deep-Sea Bacterium Moritella marina from long Nanopore and Illumina reads.</title>
        <authorList>
            <person name="Magin S."/>
            <person name="Georgoulis A."/>
            <person name="Papadimitriou K."/>
            <person name="Iliakis G."/>
            <person name="Vorgias C.E."/>
        </authorList>
    </citation>
    <scope>NUCLEOTIDE SEQUENCE [LARGE SCALE GENOMIC DNA]</scope>
    <source>
        <strain evidence="3 4">MP-1</strain>
    </source>
</reference>
<evidence type="ECO:0000256" key="1">
    <source>
        <dbReference type="ARBA" id="ARBA00022801"/>
    </source>
</evidence>
<protein>
    <submittedName>
        <fullName evidence="3">Alpha/beta hydrolase</fullName>
    </submittedName>
</protein>
<dbReference type="EMBL" id="CP044399">
    <property type="protein sequence ID" value="QFI37010.1"/>
    <property type="molecule type" value="Genomic_DNA"/>
</dbReference>
<dbReference type="SUPFAM" id="SSF53474">
    <property type="entry name" value="alpha/beta-Hydrolases"/>
    <property type="match status" value="1"/>
</dbReference>
<feature type="chain" id="PRO_5023855794" evidence="2">
    <location>
        <begin position="29"/>
        <end position="412"/>
    </location>
</feature>
<dbReference type="KEGG" id="mmaa:FR932_03785"/>
<dbReference type="PANTHER" id="PTHR22946:SF9">
    <property type="entry name" value="POLYKETIDE TRANSFERASE AF380"/>
    <property type="match status" value="1"/>
</dbReference>
<dbReference type="OrthoDB" id="9805123at2"/>
<dbReference type="Gene3D" id="3.40.50.1820">
    <property type="entry name" value="alpha/beta hydrolase"/>
    <property type="match status" value="1"/>
</dbReference>
<dbReference type="InterPro" id="IPR050261">
    <property type="entry name" value="FrsA_esterase"/>
</dbReference>
<proteinExistence type="predicted"/>
<name>A0A5J6WIQ2_MORMI</name>
<dbReference type="RefSeq" id="WP_019628928.1">
    <property type="nucleotide sequence ID" value="NZ_ALOE01000005.1"/>
</dbReference>
<evidence type="ECO:0000256" key="2">
    <source>
        <dbReference type="SAM" id="SignalP"/>
    </source>
</evidence>
<sequence>MKKRLLPLLLSSMCVPILLPIMSLTAQAQTTETNIASHSSFKNNLDEIQQDFYRSLRFEDWTQAGLAEIEIKKVLESIHSNSKLRDAENLNLPTFWTYEFSHAADLLQQQAQQLKDPEAAAKAYMKASTMYLIASYPNLKRPNELLALDNAVNNYVKSLQLAGDNVTLVHLPLADGTTVPGILHLPAQGSNLPAVIWSGGVDKTLIEHHTSVLKLNAEGYAVLTFDMPGAGLDYKHSLTVGALDSSHQAAFRYLENNTNIDNNRIGVLGSSGSGPALLEFALKQPKLKAIVARCSLVDGPLTNAKLLNFIPTMSVDALIARLGGDPGDKVYYAKNAANYSLATRGYFDGKARINTPLLAINTHKDPVAMPADVKKTAALSSQGEAVFFGKAGHCPDSQAASDYVINFLTKNI</sequence>
<dbReference type="InterPro" id="IPR010520">
    <property type="entry name" value="FrsA-like"/>
</dbReference>
<dbReference type="InterPro" id="IPR029058">
    <property type="entry name" value="AB_hydrolase_fold"/>
</dbReference>
<organism evidence="3 4">
    <name type="scientific">Moritella marina ATCC 15381</name>
    <dbReference type="NCBI Taxonomy" id="1202962"/>
    <lineage>
        <taxon>Bacteria</taxon>
        <taxon>Pseudomonadati</taxon>
        <taxon>Pseudomonadota</taxon>
        <taxon>Gammaproteobacteria</taxon>
        <taxon>Alteromonadales</taxon>
        <taxon>Moritellaceae</taxon>
        <taxon>Moritella</taxon>
    </lineage>
</organism>
<feature type="signal peptide" evidence="2">
    <location>
        <begin position="1"/>
        <end position="28"/>
    </location>
</feature>
<evidence type="ECO:0000313" key="3">
    <source>
        <dbReference type="EMBL" id="QFI37010.1"/>
    </source>
</evidence>
<accession>A0A5J6WIQ2</accession>
<dbReference type="Pfam" id="PF06500">
    <property type="entry name" value="FrsA-like"/>
    <property type="match status" value="1"/>
</dbReference>
<dbReference type="PANTHER" id="PTHR22946">
    <property type="entry name" value="DIENELACTONE HYDROLASE DOMAIN-CONTAINING PROTEIN-RELATED"/>
    <property type="match status" value="1"/>
</dbReference>
<dbReference type="AlphaFoldDB" id="A0A5J6WIQ2"/>
<keyword evidence="1 3" id="KW-0378">Hydrolase</keyword>